<dbReference type="GO" id="GO:0032233">
    <property type="term" value="P:positive regulation of actin filament bundle assembly"/>
    <property type="evidence" value="ECO:0007669"/>
    <property type="project" value="TreeGrafter"/>
</dbReference>
<protein>
    <submittedName>
        <fullName evidence="8">Synaptopodin-2 isoform X1</fullName>
    </submittedName>
</protein>
<evidence type="ECO:0000256" key="2">
    <source>
        <dbReference type="ARBA" id="ARBA00022490"/>
    </source>
</evidence>
<feature type="compositionally biased region" description="Basic residues" evidence="5">
    <location>
        <begin position="293"/>
        <end position="303"/>
    </location>
</feature>
<dbReference type="GeneID" id="117357428"/>
<feature type="region of interest" description="Disordered" evidence="5">
    <location>
        <begin position="286"/>
        <end position="312"/>
    </location>
</feature>
<keyword evidence="7" id="KW-1185">Reference proteome</keyword>
<dbReference type="Proteomes" id="UP000515159">
    <property type="component" value="Chromosome 1"/>
</dbReference>
<feature type="region of interest" description="Disordered" evidence="5">
    <location>
        <begin position="912"/>
        <end position="947"/>
    </location>
</feature>
<comment type="subcellular location">
    <subcellularLocation>
        <location evidence="1">Cytoplasm</location>
    </subcellularLocation>
</comment>
<dbReference type="SUPFAM" id="SSF50156">
    <property type="entry name" value="PDZ domain-like"/>
    <property type="match status" value="1"/>
</dbReference>
<feature type="region of interest" description="Disordered" evidence="5">
    <location>
        <begin position="185"/>
        <end position="207"/>
    </location>
</feature>
<organism evidence="7 8">
    <name type="scientific">Geotrypetes seraphini</name>
    <name type="common">Gaboon caecilian</name>
    <name type="synonym">Caecilia seraphini</name>
    <dbReference type="NCBI Taxonomy" id="260995"/>
    <lineage>
        <taxon>Eukaryota</taxon>
        <taxon>Metazoa</taxon>
        <taxon>Chordata</taxon>
        <taxon>Craniata</taxon>
        <taxon>Vertebrata</taxon>
        <taxon>Euteleostomi</taxon>
        <taxon>Amphibia</taxon>
        <taxon>Gymnophiona</taxon>
        <taxon>Geotrypetes</taxon>
    </lineage>
</organism>
<dbReference type="CDD" id="cd10820">
    <property type="entry name" value="PDZ_SYNPO2-like"/>
    <property type="match status" value="1"/>
</dbReference>
<feature type="region of interest" description="Disordered" evidence="5">
    <location>
        <begin position="246"/>
        <end position="266"/>
    </location>
</feature>
<dbReference type="InterPro" id="IPR051976">
    <property type="entry name" value="Synaptopodin_domain"/>
</dbReference>
<feature type="region of interest" description="Disordered" evidence="5">
    <location>
        <begin position="862"/>
        <end position="889"/>
    </location>
</feature>
<dbReference type="GO" id="GO:0030018">
    <property type="term" value="C:Z disc"/>
    <property type="evidence" value="ECO:0007669"/>
    <property type="project" value="TreeGrafter"/>
</dbReference>
<keyword evidence="2" id="KW-0963">Cytoplasm</keyword>
<feature type="compositionally biased region" description="Acidic residues" evidence="5">
    <location>
        <begin position="363"/>
        <end position="376"/>
    </location>
</feature>
<evidence type="ECO:0000256" key="3">
    <source>
        <dbReference type="ARBA" id="ARBA00022553"/>
    </source>
</evidence>
<dbReference type="InterPro" id="IPR036034">
    <property type="entry name" value="PDZ_sf"/>
</dbReference>
<evidence type="ECO:0000256" key="4">
    <source>
        <dbReference type="ARBA" id="ARBA00038161"/>
    </source>
</evidence>
<dbReference type="InParanoid" id="A0A6P8QC31"/>
<feature type="domain" description="PDZ" evidence="6">
    <location>
        <begin position="6"/>
        <end position="88"/>
    </location>
</feature>
<feature type="region of interest" description="Disordered" evidence="5">
    <location>
        <begin position="716"/>
        <end position="742"/>
    </location>
</feature>
<proteinExistence type="inferred from homology"/>
<feature type="compositionally biased region" description="Polar residues" evidence="5">
    <location>
        <begin position="720"/>
        <end position="735"/>
    </location>
</feature>
<feature type="region of interest" description="Disordered" evidence="5">
    <location>
        <begin position="462"/>
        <end position="481"/>
    </location>
</feature>
<dbReference type="FunCoup" id="A0A6P8QC31">
    <property type="interactions" value="1213"/>
</dbReference>
<evidence type="ECO:0000313" key="7">
    <source>
        <dbReference type="Proteomes" id="UP000515159"/>
    </source>
</evidence>
<feature type="region of interest" description="Disordered" evidence="5">
    <location>
        <begin position="626"/>
        <end position="675"/>
    </location>
</feature>
<feature type="compositionally biased region" description="Basic and acidic residues" evidence="5">
    <location>
        <begin position="185"/>
        <end position="197"/>
    </location>
</feature>
<keyword evidence="3" id="KW-0597">Phosphoprotein</keyword>
<feature type="region of interest" description="Disordered" evidence="5">
    <location>
        <begin position="362"/>
        <end position="381"/>
    </location>
</feature>
<dbReference type="PANTHER" id="PTHR24217:SF9">
    <property type="entry name" value="SYNAPTOPODIN-2"/>
    <property type="match status" value="1"/>
</dbReference>
<dbReference type="CTD" id="171024"/>
<dbReference type="GO" id="GO:0001725">
    <property type="term" value="C:stress fiber"/>
    <property type="evidence" value="ECO:0007669"/>
    <property type="project" value="TreeGrafter"/>
</dbReference>
<evidence type="ECO:0000256" key="1">
    <source>
        <dbReference type="ARBA" id="ARBA00004496"/>
    </source>
</evidence>
<evidence type="ECO:0000259" key="6">
    <source>
        <dbReference type="PROSITE" id="PS50106"/>
    </source>
</evidence>
<sequence length="1185" mass="128288">MGTGDYICITMNGGAPWGFRLQGGKEHKQPLQVSKVLDNSKARSAGLFEGDEVVAINGQPCADLLQAQIIMLINSRTDALQMLIKRSASGRNGAPLPGTEARTYGTVDREDYKTCSMLERKPYLEPASVSECSGKVENGTGLQRRRHAQKVTECYRITPKVIEGPKAEASVHGVHLHVDFAHDGGKSISSAERHHPSGAENGSVGNKGSAVVPVRAEAETPSLPRVQVILGCSDRDKEVSWALPAKGSAESQVEGGGGQAQAPPPETLSAVCSEGSQQEIGDQLHSAWDSSRPHKHRARHARLRRSESLSEKQLKEAKSKCKSIALLLTAAPNPTSKGVLMFKKRRQRAKKYTLISYGTGELEKDEAEEEEGDEGVEGNKDQAFQVTLFGGSESDIDDDFYSDPEDETQIVKFDWDSNLLEVERKLKSGDQMESLPETKGKGVMMFARRKQRMDQIAAEQEEMKSMRIPMDEPREATTAESVQNVLSYQAQQSSTSKPQTCVSKSYIEVSHNYGRMANGIGGEQEMAAAVQSAALNRTAKPFSAVQNRAAAPFSPTRSVTSPLSDLPAPPPYSSISPPPIPLYKMTSPVAGTAPPLVWSPSESMEQIASRDERIAVPVKKTGILQDAKKRSTAKPMFTFKESPKLSPNPALLSLVQNQEGKKGPGAGNESGPEEDYLSLGAEACNFMHIQAAKQKTPPPVAPKPAVKASPTAVTPVSPAVASTQPPVFPNQNISEDNAPVPVSSAHHIHHYYQPPSTLNLTGPFKGAQTVAAAAANQRHTPKTPPGNGRTAYEMPALKGRGAELFAKRQSRMEKYVVDSSTVQANKVRSSSPTPSLPPSWKYSSNVRAPPPVAYNPIQSPMYPLAASKSQPKSMAAKKSTKKKPTKTLDALDVMKHQPYQLNASLFSFQPPSEAKEDVIPQHSPKVDGPASLKRAQPSKPISDGSHTNFRASSVYSVPAYSSQPSFLSTPANESYESVEYPVVSKQEPMASSMIPPPRPKFSAKKVGVTAQDMDGRRSAPGFLQRTMSVTSPAQFHPAPGYSAQISDPLGRRLSPWEAAAKSPLGLVDDAFAPRNIQESIAANVVSAARRKTLPEPPEAWKQRVSYAAPSTFSSVGLGVRRQPGVVSPPRSSVSAPSASLQWRHPYRGQHSLTYPGMARMETRPENFLSFLPDSNYNPYPRAWRH</sequence>
<dbReference type="AlphaFoldDB" id="A0A6P8QC31"/>
<gene>
    <name evidence="8" type="primary">SYNPO2</name>
</gene>
<feature type="compositionally biased region" description="Basic and acidic residues" evidence="5">
    <location>
        <begin position="462"/>
        <end position="477"/>
    </location>
</feature>
<dbReference type="PANTHER" id="PTHR24217">
    <property type="entry name" value="PUTATIVE-RELATED"/>
    <property type="match status" value="1"/>
</dbReference>
<dbReference type="InterPro" id="IPR001478">
    <property type="entry name" value="PDZ"/>
</dbReference>
<dbReference type="GO" id="GO:0005634">
    <property type="term" value="C:nucleus"/>
    <property type="evidence" value="ECO:0007669"/>
    <property type="project" value="TreeGrafter"/>
</dbReference>
<dbReference type="Gene3D" id="2.30.42.10">
    <property type="match status" value="1"/>
</dbReference>
<evidence type="ECO:0000256" key="5">
    <source>
        <dbReference type="SAM" id="MobiDB-lite"/>
    </source>
</evidence>
<dbReference type="FunFam" id="2.30.42.10:FF:000055">
    <property type="entry name" value="PDZ and LIM domain protein 3"/>
    <property type="match status" value="1"/>
</dbReference>
<dbReference type="Pfam" id="PF00595">
    <property type="entry name" value="PDZ"/>
    <property type="match status" value="1"/>
</dbReference>
<feature type="region of interest" description="Disordered" evidence="5">
    <location>
        <begin position="546"/>
        <end position="576"/>
    </location>
</feature>
<feature type="compositionally biased region" description="Pro residues" evidence="5">
    <location>
        <begin position="567"/>
        <end position="576"/>
    </location>
</feature>
<accession>A0A6P8QC31</accession>
<reference evidence="8" key="1">
    <citation type="submission" date="2025-08" db="UniProtKB">
        <authorList>
            <consortium name="RefSeq"/>
        </authorList>
    </citation>
    <scope>IDENTIFICATION</scope>
</reference>
<feature type="compositionally biased region" description="Polar residues" evidence="5">
    <location>
        <begin position="818"/>
        <end position="828"/>
    </location>
</feature>
<dbReference type="SMART" id="SM00228">
    <property type="entry name" value="PDZ"/>
    <property type="match status" value="1"/>
</dbReference>
<dbReference type="PROSITE" id="PS50106">
    <property type="entry name" value="PDZ"/>
    <property type="match status" value="1"/>
</dbReference>
<comment type="similarity">
    <text evidence="4">Belongs to the synaptopodin family.</text>
</comment>
<feature type="region of interest" description="Disordered" evidence="5">
    <location>
        <begin position="818"/>
        <end position="842"/>
    </location>
</feature>
<dbReference type="OrthoDB" id="6502734at2759"/>
<name>A0A6P8QC31_GEOSA</name>
<dbReference type="RefSeq" id="XP_033793899.1">
    <property type="nucleotide sequence ID" value="XM_033938008.1"/>
</dbReference>
<evidence type="ECO:0000313" key="8">
    <source>
        <dbReference type="RefSeq" id="XP_033793899.1"/>
    </source>
</evidence>
<feature type="region of interest" description="Disordered" evidence="5">
    <location>
        <begin position="768"/>
        <end position="793"/>
    </location>
</feature>
<dbReference type="KEGG" id="gsh:117357428"/>
<dbReference type="GO" id="GO:0003779">
    <property type="term" value="F:actin binding"/>
    <property type="evidence" value="ECO:0007669"/>
    <property type="project" value="TreeGrafter"/>
</dbReference>